<reference evidence="2 3" key="1">
    <citation type="submission" date="2017-12" db="EMBL/GenBank/DDBJ databases">
        <title>Genome Sequence of a Multidrug-Resistant Candida haemulonii Isolate from a Patient with Chronic Leg Ulcers in Israel.</title>
        <authorList>
            <person name="Chow N.A."/>
            <person name="Gade L."/>
            <person name="Batra D."/>
            <person name="Rowe L.A."/>
            <person name="Ben-Ami R."/>
            <person name="Loparev V.N."/>
            <person name="Litvintseva A.P."/>
        </authorList>
    </citation>
    <scope>NUCLEOTIDE SEQUENCE [LARGE SCALE GENOMIC DNA]</scope>
    <source>
        <strain evidence="2 3">B11899</strain>
    </source>
</reference>
<proteinExistence type="predicted"/>
<sequence>MTERKPSATLPRLRVSSHSFADFSSHNMSNLTSRTVSSSTSTISTPSNNIRRIKQEQPFVEKKNDHHKKKAKSLRPSLKPEGAKASKKLLNLQQSRKSYAPPQPFVLHKPADMSHFDYSVFTKKQKSLKEKNAMAPQSSSSPSSPAEPLKPALPPVRSSQIKAWESAESVSCNRVFEYSKQDDELWFDDDSYDFGAEEEVSIDRGTDEWNEPSSSNEAIASIPELSRSELEVVSAHFKQLEMCSGVPNLDQYEREEKKALWAHAMQQSDDYEKMYSSNHTISGKRRVQVLQKRAFLQKLFGYSNNINTELTTNNSSYSSVDSSMSAQKAFHEDKEEICELLEQQQAYQQALEEVRERLVPSGSIKLGTDKQTPGIAYSEVDQSKLVDVTSHWLSSIYDRDGDVLLEEDDDDPEIVSAAMLHLKQCVREAADETMEE</sequence>
<feature type="compositionally biased region" description="Low complexity" evidence="1">
    <location>
        <begin position="135"/>
        <end position="150"/>
    </location>
</feature>
<comment type="caution">
    <text evidence="2">The sequence shown here is derived from an EMBL/GenBank/DDBJ whole genome shotgun (WGS) entry which is preliminary data.</text>
</comment>
<feature type="compositionally biased region" description="Polar residues" evidence="1">
    <location>
        <begin position="16"/>
        <end position="28"/>
    </location>
</feature>
<dbReference type="Proteomes" id="UP000244309">
    <property type="component" value="Unassembled WGS sequence"/>
</dbReference>
<dbReference type="EMBL" id="PKFO01000003">
    <property type="protein sequence ID" value="PVH20485.1"/>
    <property type="molecule type" value="Genomic_DNA"/>
</dbReference>
<protein>
    <submittedName>
        <fullName evidence="2">Uncharacterized protein</fullName>
    </submittedName>
</protein>
<dbReference type="RefSeq" id="XP_025341425.1">
    <property type="nucleotide sequence ID" value="XM_025485960.1"/>
</dbReference>
<organism evidence="2 3">
    <name type="scientific">Candidozyma haemuli</name>
    <dbReference type="NCBI Taxonomy" id="45357"/>
    <lineage>
        <taxon>Eukaryota</taxon>
        <taxon>Fungi</taxon>
        <taxon>Dikarya</taxon>
        <taxon>Ascomycota</taxon>
        <taxon>Saccharomycotina</taxon>
        <taxon>Pichiomycetes</taxon>
        <taxon>Metschnikowiaceae</taxon>
        <taxon>Candidozyma</taxon>
    </lineage>
</organism>
<dbReference type="GeneID" id="37007607"/>
<gene>
    <name evidence="2" type="ORF">CXQ85_002276</name>
</gene>
<dbReference type="GO" id="GO:0005680">
    <property type="term" value="C:anaphase-promoting complex"/>
    <property type="evidence" value="ECO:0007669"/>
    <property type="project" value="InterPro"/>
</dbReference>
<feature type="compositionally biased region" description="Basic and acidic residues" evidence="1">
    <location>
        <begin position="53"/>
        <end position="64"/>
    </location>
</feature>
<keyword evidence="3" id="KW-1185">Reference proteome</keyword>
<feature type="region of interest" description="Disordered" evidence="1">
    <location>
        <begin position="127"/>
        <end position="160"/>
    </location>
</feature>
<accession>A0A2V1ARR8</accession>
<evidence type="ECO:0000313" key="3">
    <source>
        <dbReference type="Proteomes" id="UP000244309"/>
    </source>
</evidence>
<evidence type="ECO:0000256" key="1">
    <source>
        <dbReference type="SAM" id="MobiDB-lite"/>
    </source>
</evidence>
<feature type="compositionally biased region" description="Low complexity" evidence="1">
    <location>
        <begin position="29"/>
        <end position="47"/>
    </location>
</feature>
<dbReference type="OrthoDB" id="4078100at2759"/>
<dbReference type="AlphaFoldDB" id="A0A2V1ARR8"/>
<feature type="region of interest" description="Disordered" evidence="1">
    <location>
        <begin position="1"/>
        <end position="83"/>
    </location>
</feature>
<dbReference type="VEuPathDB" id="FungiDB:CXQ85_002276"/>
<name>A0A2V1ARR8_9ASCO</name>
<dbReference type="InterPro" id="IPR024274">
    <property type="entry name" value="APC9"/>
</dbReference>
<dbReference type="Pfam" id="PF12856">
    <property type="entry name" value="ANAPC9"/>
    <property type="match status" value="1"/>
</dbReference>
<evidence type="ECO:0000313" key="2">
    <source>
        <dbReference type="EMBL" id="PVH20485.1"/>
    </source>
</evidence>